<dbReference type="Proteomes" id="UP000037035">
    <property type="component" value="Unassembled WGS sequence"/>
</dbReference>
<comment type="caution">
    <text evidence="3">The sequence shown here is derived from an EMBL/GenBank/DDBJ whole genome shotgun (WGS) entry which is preliminary data.</text>
</comment>
<protein>
    <submittedName>
        <fullName evidence="3">Uncharacterized protein</fullName>
    </submittedName>
</protein>
<keyword evidence="2" id="KW-1133">Transmembrane helix</keyword>
<keyword evidence="2" id="KW-0812">Transmembrane</keyword>
<accession>A0A0L6VP50</accession>
<feature type="transmembrane region" description="Helical" evidence="2">
    <location>
        <begin position="275"/>
        <end position="301"/>
    </location>
</feature>
<dbReference type="VEuPathDB" id="FungiDB:VP01_1334g1"/>
<gene>
    <name evidence="3" type="ORF">VP01_1334g1</name>
</gene>
<proteinExistence type="predicted"/>
<organism evidence="3 4">
    <name type="scientific">Puccinia sorghi</name>
    <dbReference type="NCBI Taxonomy" id="27349"/>
    <lineage>
        <taxon>Eukaryota</taxon>
        <taxon>Fungi</taxon>
        <taxon>Dikarya</taxon>
        <taxon>Basidiomycota</taxon>
        <taxon>Pucciniomycotina</taxon>
        <taxon>Pucciniomycetes</taxon>
        <taxon>Pucciniales</taxon>
        <taxon>Pucciniaceae</taxon>
        <taxon>Puccinia</taxon>
    </lineage>
</organism>
<evidence type="ECO:0000256" key="2">
    <source>
        <dbReference type="SAM" id="Phobius"/>
    </source>
</evidence>
<sequence length="325" mass="36964">MMGPLQASGNSLTAVVGEWQADTWNTWQWEPGDWKGNGRNEPAMALSISSMFQSPLVMLISPQCRQPQTHTSSTWQALQSVSNEINIGPRLYTVLQILYVIYQKKLSSLSSSEEYDTVGNVSAESRPGKKNYVCGETRLTFEEEKKGGGARPTAGPVQLSDSKQAPPRRQRVTYISVVAPCPNSQTWRDDNPSLYPPLFALQNEEPLSLLEGPRCFLARQASLHFQKVPLMKGREKNILQSSIRTHIYIQGSDSTDHHARPEHVKRASWISLVLIYWKAAFLTLLLPFCCFSFFLFAFFFWRSRFSNFLTHTKKRKFSEYDGKTI</sequence>
<keyword evidence="4" id="KW-1185">Reference proteome</keyword>
<feature type="region of interest" description="Disordered" evidence="1">
    <location>
        <begin position="143"/>
        <end position="169"/>
    </location>
</feature>
<keyword evidence="2" id="KW-0472">Membrane</keyword>
<dbReference type="AlphaFoldDB" id="A0A0L6VP50"/>
<evidence type="ECO:0000256" key="1">
    <source>
        <dbReference type="SAM" id="MobiDB-lite"/>
    </source>
</evidence>
<reference evidence="3 4" key="1">
    <citation type="submission" date="2015-08" db="EMBL/GenBank/DDBJ databases">
        <title>Next Generation Sequencing and Analysis of the Genome of Puccinia sorghi L Schw, the Causal Agent of Maize Common Rust.</title>
        <authorList>
            <person name="Rochi L."/>
            <person name="Burguener G."/>
            <person name="Darino M."/>
            <person name="Turjanski A."/>
            <person name="Kreff E."/>
            <person name="Dieguez M.J."/>
            <person name="Sacco F."/>
        </authorList>
    </citation>
    <scope>NUCLEOTIDE SEQUENCE [LARGE SCALE GENOMIC DNA]</scope>
    <source>
        <strain evidence="3 4">RO10H11247</strain>
    </source>
</reference>
<name>A0A0L6VP50_9BASI</name>
<dbReference type="EMBL" id="LAVV01003721">
    <property type="protein sequence ID" value="KNZ61930.1"/>
    <property type="molecule type" value="Genomic_DNA"/>
</dbReference>
<evidence type="ECO:0000313" key="4">
    <source>
        <dbReference type="Proteomes" id="UP000037035"/>
    </source>
</evidence>
<evidence type="ECO:0000313" key="3">
    <source>
        <dbReference type="EMBL" id="KNZ61930.1"/>
    </source>
</evidence>